<dbReference type="Proteomes" id="UP001157502">
    <property type="component" value="Chromosome 4"/>
</dbReference>
<sequence>MVQFLMDEKAARIASLKSEEEQKSQLMKKKTEDMSRKISHLSDMIKVIEKELKAEDMAFLQNFKATKERTQYPLPDPRLVSGSLIDVAKHLGNLQFRVWEKMQGILKYTPVILDPNTAHPSLYLSDDLTSVTRPGTHQLLPDNPERCMKYPDVLGSEGYNSGIHSWQVEVGHNLQWFLGVARGNDDRKGELGVSAKEGIWCIMLDGGKYRAGGSMDLTLKRRPRKIRVQLDYEKGQVSFYDSKDMTLIYTHEDRFTGKVYPYFNMGKAADYNKTSMKICQSECDYCPVS</sequence>
<evidence type="ECO:0000313" key="1">
    <source>
        <dbReference type="EMBL" id="KAJ8013376.1"/>
    </source>
</evidence>
<proteinExistence type="predicted"/>
<reference evidence="1" key="1">
    <citation type="submission" date="2021-05" db="EMBL/GenBank/DDBJ databases">
        <authorList>
            <person name="Pan Q."/>
            <person name="Jouanno E."/>
            <person name="Zahm M."/>
            <person name="Klopp C."/>
            <person name="Cabau C."/>
            <person name="Louis A."/>
            <person name="Berthelot C."/>
            <person name="Parey E."/>
            <person name="Roest Crollius H."/>
            <person name="Montfort J."/>
            <person name="Robinson-Rechavi M."/>
            <person name="Bouchez O."/>
            <person name="Lampietro C."/>
            <person name="Lopez Roques C."/>
            <person name="Donnadieu C."/>
            <person name="Postlethwait J."/>
            <person name="Bobe J."/>
            <person name="Dillon D."/>
            <person name="Chandos A."/>
            <person name="von Hippel F."/>
            <person name="Guiguen Y."/>
        </authorList>
    </citation>
    <scope>NUCLEOTIDE SEQUENCE</scope>
    <source>
        <strain evidence="1">YG-Jan2019</strain>
    </source>
</reference>
<organism evidence="1 2">
    <name type="scientific">Dallia pectoralis</name>
    <name type="common">Alaska blackfish</name>
    <dbReference type="NCBI Taxonomy" id="75939"/>
    <lineage>
        <taxon>Eukaryota</taxon>
        <taxon>Metazoa</taxon>
        <taxon>Chordata</taxon>
        <taxon>Craniata</taxon>
        <taxon>Vertebrata</taxon>
        <taxon>Euteleostomi</taxon>
        <taxon>Actinopterygii</taxon>
        <taxon>Neopterygii</taxon>
        <taxon>Teleostei</taxon>
        <taxon>Protacanthopterygii</taxon>
        <taxon>Esociformes</taxon>
        <taxon>Umbridae</taxon>
        <taxon>Dallia</taxon>
    </lineage>
</organism>
<protein>
    <submittedName>
        <fullName evidence="1">Uncharacterized protein</fullName>
    </submittedName>
</protein>
<dbReference type="EMBL" id="CM055731">
    <property type="protein sequence ID" value="KAJ8013376.1"/>
    <property type="molecule type" value="Genomic_DNA"/>
</dbReference>
<keyword evidence="2" id="KW-1185">Reference proteome</keyword>
<gene>
    <name evidence="1" type="ORF">DPEC_G00052630</name>
</gene>
<name>A0ACC2HBJ6_DALPE</name>
<comment type="caution">
    <text evidence="1">The sequence shown here is derived from an EMBL/GenBank/DDBJ whole genome shotgun (WGS) entry which is preliminary data.</text>
</comment>
<accession>A0ACC2HBJ6</accession>
<evidence type="ECO:0000313" key="2">
    <source>
        <dbReference type="Proteomes" id="UP001157502"/>
    </source>
</evidence>